<dbReference type="InterPro" id="IPR015856">
    <property type="entry name" value="ABC_transpr_CbiO/EcfA_su"/>
</dbReference>
<evidence type="ECO:0000256" key="6">
    <source>
        <dbReference type="ARBA" id="ARBA00022840"/>
    </source>
</evidence>
<dbReference type="GO" id="GO:0016887">
    <property type="term" value="F:ATP hydrolysis activity"/>
    <property type="evidence" value="ECO:0007669"/>
    <property type="project" value="InterPro"/>
</dbReference>
<dbReference type="Proteomes" id="UP000050911">
    <property type="component" value="Unassembled WGS sequence"/>
</dbReference>
<dbReference type="InterPro" id="IPR003593">
    <property type="entry name" value="AAA+_ATPase"/>
</dbReference>
<dbReference type="CDD" id="cd03225">
    <property type="entry name" value="ABC_cobalt_CbiO_domain1"/>
    <property type="match status" value="2"/>
</dbReference>
<keyword evidence="8" id="KW-0472">Membrane</keyword>
<accession>A0A0R1HZ24</accession>
<evidence type="ECO:0000256" key="5">
    <source>
        <dbReference type="ARBA" id="ARBA00022741"/>
    </source>
</evidence>
<keyword evidence="5" id="KW-0547">Nucleotide-binding</keyword>
<name>A0A0R1HZ24_9LACO</name>
<evidence type="ECO:0000256" key="2">
    <source>
        <dbReference type="ARBA" id="ARBA00005417"/>
    </source>
</evidence>
<sequence length="473" mass="52350">MAFVKLSDLTIQYQSYDSKVAWPPTIDHLSATFESGTLTLLTGPSGSGKSTLLKTIAGLYPKFGEASVSGSVTIETSSTQPRVAMMFQDPNQQFAMDTVERELRFALENLQVEADKIDDQVQAALDYVGISNLRHRQLNNLSGGEKQKVALAIIVAMDSEVILLDEPFASIDPAARQTLLIKLRQLNQEAHKTVIIADHDLLNYEPYVDGLVRLSDDGHQLRFFDRDAAHDVFEAFKNSAQLDISVTLPQPNEPTAVTLNQTSLIAGDRTLLKPTSFTFPEHRVILLTGINGSGKSTLLRAITNLSNYIGDITVAGVSTSRFHKNQRYQQVGLVFQEADDQFLNVTVAEELALSLKHSRHPEYFQARLDDDLNNLGLADLREHVVYSLSGGQKKKLQILIMLIMATPILLLDEPFTGLDLQSLNTVVALVKDVQQAFKLTLIMISHQLQGLAPLIDYHAVLANQTLTYVEAIR</sequence>
<keyword evidence="7" id="KW-1278">Translocase</keyword>
<dbReference type="PROSITE" id="PS50893">
    <property type="entry name" value="ABC_TRANSPORTER_2"/>
    <property type="match status" value="2"/>
</dbReference>
<dbReference type="SUPFAM" id="SSF52540">
    <property type="entry name" value="P-loop containing nucleoside triphosphate hydrolases"/>
    <property type="match status" value="2"/>
</dbReference>
<evidence type="ECO:0000313" key="10">
    <source>
        <dbReference type="EMBL" id="KRK48770.1"/>
    </source>
</evidence>
<dbReference type="EMBL" id="AZCX01000002">
    <property type="protein sequence ID" value="KRK48770.1"/>
    <property type="molecule type" value="Genomic_DNA"/>
</dbReference>
<feature type="domain" description="ABC transporter" evidence="9">
    <location>
        <begin position="4"/>
        <end position="241"/>
    </location>
</feature>
<dbReference type="Gene3D" id="3.40.50.300">
    <property type="entry name" value="P-loop containing nucleotide triphosphate hydrolases"/>
    <property type="match status" value="2"/>
</dbReference>
<dbReference type="GO" id="GO:0043190">
    <property type="term" value="C:ATP-binding cassette (ABC) transporter complex"/>
    <property type="evidence" value="ECO:0007669"/>
    <property type="project" value="TreeGrafter"/>
</dbReference>
<dbReference type="AlphaFoldDB" id="A0A0R1HZ24"/>
<evidence type="ECO:0000256" key="4">
    <source>
        <dbReference type="ARBA" id="ARBA00022475"/>
    </source>
</evidence>
<dbReference type="RefSeq" id="WP_056941987.1">
    <property type="nucleotide sequence ID" value="NZ_AZCX01000002.1"/>
</dbReference>
<dbReference type="GO" id="GO:0005524">
    <property type="term" value="F:ATP binding"/>
    <property type="evidence" value="ECO:0007669"/>
    <property type="project" value="UniProtKB-KW"/>
</dbReference>
<evidence type="ECO:0000256" key="3">
    <source>
        <dbReference type="ARBA" id="ARBA00022448"/>
    </source>
</evidence>
<evidence type="ECO:0000259" key="9">
    <source>
        <dbReference type="PROSITE" id="PS50893"/>
    </source>
</evidence>
<dbReference type="Pfam" id="PF00005">
    <property type="entry name" value="ABC_tran"/>
    <property type="match status" value="2"/>
</dbReference>
<dbReference type="GO" id="GO:0042626">
    <property type="term" value="F:ATPase-coupled transmembrane transporter activity"/>
    <property type="evidence" value="ECO:0007669"/>
    <property type="project" value="TreeGrafter"/>
</dbReference>
<dbReference type="PANTHER" id="PTHR43553">
    <property type="entry name" value="HEAVY METAL TRANSPORTER"/>
    <property type="match status" value="1"/>
</dbReference>
<dbReference type="SMART" id="SM00382">
    <property type="entry name" value="AAA"/>
    <property type="match status" value="2"/>
</dbReference>
<feature type="domain" description="ABC transporter" evidence="9">
    <location>
        <begin position="257"/>
        <end position="471"/>
    </location>
</feature>
<dbReference type="PANTHER" id="PTHR43553:SF27">
    <property type="entry name" value="ENERGY-COUPLING FACTOR TRANSPORTER ATP-BINDING PROTEIN ECFA2"/>
    <property type="match status" value="1"/>
</dbReference>
<proteinExistence type="inferred from homology"/>
<dbReference type="InterPro" id="IPR050095">
    <property type="entry name" value="ECF_ABC_transporter_ATP-bd"/>
</dbReference>
<evidence type="ECO:0000256" key="8">
    <source>
        <dbReference type="ARBA" id="ARBA00023136"/>
    </source>
</evidence>
<dbReference type="PROSITE" id="PS00211">
    <property type="entry name" value="ABC_TRANSPORTER_1"/>
    <property type="match status" value="2"/>
</dbReference>
<comment type="caution">
    <text evidence="10">The sequence shown here is derived from an EMBL/GenBank/DDBJ whole genome shotgun (WGS) entry which is preliminary data.</text>
</comment>
<comment type="similarity">
    <text evidence="2">Belongs to the ABC transporter superfamily.</text>
</comment>
<gene>
    <name evidence="10" type="ORF">FC96_GL001089</name>
</gene>
<dbReference type="OrthoDB" id="501320at2"/>
<keyword evidence="3" id="KW-0813">Transport</keyword>
<keyword evidence="11" id="KW-1185">Reference proteome</keyword>
<reference evidence="10 11" key="1">
    <citation type="journal article" date="2015" name="Genome Announc.">
        <title>Expanding the biotechnology potential of lactobacilli through comparative genomics of 213 strains and associated genera.</title>
        <authorList>
            <person name="Sun Z."/>
            <person name="Harris H.M."/>
            <person name="McCann A."/>
            <person name="Guo C."/>
            <person name="Argimon S."/>
            <person name="Zhang W."/>
            <person name="Yang X."/>
            <person name="Jeffery I.B."/>
            <person name="Cooney J.C."/>
            <person name="Kagawa T.F."/>
            <person name="Liu W."/>
            <person name="Song Y."/>
            <person name="Salvetti E."/>
            <person name="Wrobel A."/>
            <person name="Rasinkangas P."/>
            <person name="Parkhill J."/>
            <person name="Rea M.C."/>
            <person name="O'Sullivan O."/>
            <person name="Ritari J."/>
            <person name="Douillard F.P."/>
            <person name="Paul Ross R."/>
            <person name="Yang R."/>
            <person name="Briner A.E."/>
            <person name="Felis G.E."/>
            <person name="de Vos W.M."/>
            <person name="Barrangou R."/>
            <person name="Klaenhammer T.R."/>
            <person name="Caufield P.W."/>
            <person name="Cui Y."/>
            <person name="Zhang H."/>
            <person name="O'Toole P.W."/>
        </authorList>
    </citation>
    <scope>NUCLEOTIDE SEQUENCE [LARGE SCALE GENOMIC DNA]</scope>
    <source>
        <strain evidence="10 11">JCM 15530</strain>
    </source>
</reference>
<dbReference type="InterPro" id="IPR027417">
    <property type="entry name" value="P-loop_NTPase"/>
</dbReference>
<protein>
    <submittedName>
        <fullName evidence="10">ABC transporter ATP-binding protein</fullName>
    </submittedName>
</protein>
<keyword evidence="6 10" id="KW-0067">ATP-binding</keyword>
<dbReference type="InterPro" id="IPR003439">
    <property type="entry name" value="ABC_transporter-like_ATP-bd"/>
</dbReference>
<dbReference type="STRING" id="1302272.FC96_GL001089"/>
<evidence type="ECO:0000313" key="11">
    <source>
        <dbReference type="Proteomes" id="UP000050911"/>
    </source>
</evidence>
<organism evidence="10 11">
    <name type="scientific">Secundilactobacillus kimchicus JCM 15530</name>
    <dbReference type="NCBI Taxonomy" id="1302272"/>
    <lineage>
        <taxon>Bacteria</taxon>
        <taxon>Bacillati</taxon>
        <taxon>Bacillota</taxon>
        <taxon>Bacilli</taxon>
        <taxon>Lactobacillales</taxon>
        <taxon>Lactobacillaceae</taxon>
        <taxon>Secundilactobacillus</taxon>
    </lineage>
</organism>
<dbReference type="PATRIC" id="fig|1302272.5.peg.1095"/>
<evidence type="ECO:0000256" key="7">
    <source>
        <dbReference type="ARBA" id="ARBA00022967"/>
    </source>
</evidence>
<dbReference type="InterPro" id="IPR017871">
    <property type="entry name" value="ABC_transporter-like_CS"/>
</dbReference>
<comment type="subcellular location">
    <subcellularLocation>
        <location evidence="1">Cell membrane</location>
        <topology evidence="1">Peripheral membrane protein</topology>
    </subcellularLocation>
</comment>
<keyword evidence="4" id="KW-1003">Cell membrane</keyword>
<evidence type="ECO:0000256" key="1">
    <source>
        <dbReference type="ARBA" id="ARBA00004202"/>
    </source>
</evidence>